<dbReference type="RefSeq" id="WP_127693965.1">
    <property type="nucleotide sequence ID" value="NZ_SACQ01000003.1"/>
</dbReference>
<keyword evidence="1" id="KW-1133">Transmembrane helix</keyword>
<protein>
    <submittedName>
        <fullName evidence="2">Uncharacterized protein</fullName>
    </submittedName>
</protein>
<feature type="transmembrane region" description="Helical" evidence="1">
    <location>
        <begin position="111"/>
        <end position="128"/>
    </location>
</feature>
<comment type="caution">
    <text evidence="2">The sequence shown here is derived from an EMBL/GenBank/DDBJ whole genome shotgun (WGS) entry which is preliminary data.</text>
</comment>
<keyword evidence="1" id="KW-0472">Membrane</keyword>
<name>A0A437Q9F7_9GAMM</name>
<dbReference type="EMBL" id="SACQ01000003">
    <property type="protein sequence ID" value="RVU31120.1"/>
    <property type="molecule type" value="Genomic_DNA"/>
</dbReference>
<sequence>MNFVSRHAYILIVAGVFVGAIYATTLPLDAQTYWLSEDGPVEMSSAIAYVICAAIMCIVGGKKFITRYYYLVGITLLFAMRELDFDKRFTTMGVLKSRFYLSDQVPLTEKLIGACVVGLLLFFVYKIVSNHAKPFIQGLLRLDKVQIGAALVVTFLVVSKSMDGIDRKLGDIGIQVSADFAEKAETFEETMELGIPLLMMATFAAYRQRKLTSNPS</sequence>
<accession>A0A437Q9F7</accession>
<dbReference type="Proteomes" id="UP000282818">
    <property type="component" value="Unassembled WGS sequence"/>
</dbReference>
<feature type="transmembrane region" description="Helical" evidence="1">
    <location>
        <begin position="7"/>
        <end position="23"/>
    </location>
</feature>
<keyword evidence="1" id="KW-0812">Transmembrane</keyword>
<evidence type="ECO:0000313" key="2">
    <source>
        <dbReference type="EMBL" id="RVU31120.1"/>
    </source>
</evidence>
<evidence type="ECO:0000256" key="1">
    <source>
        <dbReference type="SAM" id="Phobius"/>
    </source>
</evidence>
<keyword evidence="3" id="KW-1185">Reference proteome</keyword>
<reference evidence="2 3" key="1">
    <citation type="submission" date="2019-01" db="EMBL/GenBank/DDBJ databases">
        <authorList>
            <person name="Chen W.-M."/>
        </authorList>
    </citation>
    <scope>NUCLEOTIDE SEQUENCE [LARGE SCALE GENOMIC DNA]</scope>
    <source>
        <strain evidence="2 3">HPM-16</strain>
    </source>
</reference>
<organism evidence="2 3">
    <name type="scientific">Neptunomonas marina</name>
    <dbReference type="NCBI Taxonomy" id="1815562"/>
    <lineage>
        <taxon>Bacteria</taxon>
        <taxon>Pseudomonadati</taxon>
        <taxon>Pseudomonadota</taxon>
        <taxon>Gammaproteobacteria</taxon>
        <taxon>Oceanospirillales</taxon>
        <taxon>Oceanospirillaceae</taxon>
        <taxon>Neptunomonas</taxon>
    </lineage>
</organism>
<feature type="transmembrane region" description="Helical" evidence="1">
    <location>
        <begin position="68"/>
        <end position="85"/>
    </location>
</feature>
<dbReference type="AlphaFoldDB" id="A0A437Q9F7"/>
<feature type="transmembrane region" description="Helical" evidence="1">
    <location>
        <begin position="43"/>
        <end position="61"/>
    </location>
</feature>
<proteinExistence type="predicted"/>
<gene>
    <name evidence="2" type="ORF">EOE65_08965</name>
</gene>
<evidence type="ECO:0000313" key="3">
    <source>
        <dbReference type="Proteomes" id="UP000282818"/>
    </source>
</evidence>